<comment type="similarity">
    <text evidence="1">Belongs to the short-chain dehydrogenases/reductases (SDR) family.</text>
</comment>
<sequence>MTEALANSLGGESIRILVTGASGGLGGAVARFYAAPGARLSLWGRDPARLETIAKTCRAAGAQVLIRSLDIADVPAALAALREEDAADAFDMVLFCSGRGDVRAADARIEDAAMVAHLGIVNFTAPAAMAAAIAERMTARGHGRIVLVGSAAAFHALPFAAAYSGTKAGLARFADALRLAARPYGVSVTLVSPGFIDTAAGRKVPGPKPMLMAPDAVAARIARAAAAGKAHLVLPWPFTVLHWFDRLLPRPLRDPVLAGLTPPGRG</sequence>
<organism evidence="3 4">
    <name type="scientific">Novosphingobium resinovorum</name>
    <dbReference type="NCBI Taxonomy" id="158500"/>
    <lineage>
        <taxon>Bacteria</taxon>
        <taxon>Pseudomonadati</taxon>
        <taxon>Pseudomonadota</taxon>
        <taxon>Alphaproteobacteria</taxon>
        <taxon>Sphingomonadales</taxon>
        <taxon>Sphingomonadaceae</taxon>
        <taxon>Novosphingobium</taxon>
    </lineage>
</organism>
<dbReference type="OrthoDB" id="335726at2"/>
<dbReference type="EMBL" id="CP017075">
    <property type="protein sequence ID" value="AOR77495.1"/>
    <property type="molecule type" value="Genomic_DNA"/>
</dbReference>
<dbReference type="AlphaFoldDB" id="A0A1D8A5V7"/>
<keyword evidence="2" id="KW-0560">Oxidoreductase</keyword>
<dbReference type="InterPro" id="IPR002347">
    <property type="entry name" value="SDR_fam"/>
</dbReference>
<dbReference type="Proteomes" id="UP000094626">
    <property type="component" value="Chromosome"/>
</dbReference>
<name>A0A1D8A5V7_9SPHN</name>
<dbReference type="InterPro" id="IPR036291">
    <property type="entry name" value="NAD(P)-bd_dom_sf"/>
</dbReference>
<keyword evidence="4" id="KW-1185">Reference proteome</keyword>
<dbReference type="PRINTS" id="PR00081">
    <property type="entry name" value="GDHRDH"/>
</dbReference>
<dbReference type="Gene3D" id="3.40.50.720">
    <property type="entry name" value="NAD(P)-binding Rossmann-like Domain"/>
    <property type="match status" value="1"/>
</dbReference>
<dbReference type="InterPro" id="IPR020904">
    <property type="entry name" value="Sc_DH/Rdtase_CS"/>
</dbReference>
<evidence type="ECO:0000256" key="2">
    <source>
        <dbReference type="ARBA" id="ARBA00023002"/>
    </source>
</evidence>
<dbReference type="GO" id="GO:0016491">
    <property type="term" value="F:oxidoreductase activity"/>
    <property type="evidence" value="ECO:0007669"/>
    <property type="project" value="UniProtKB-KW"/>
</dbReference>
<evidence type="ECO:0000313" key="3">
    <source>
        <dbReference type="EMBL" id="AOR77495.1"/>
    </source>
</evidence>
<dbReference type="PANTHER" id="PTHR44196">
    <property type="entry name" value="DEHYDROGENASE/REDUCTASE SDR FAMILY MEMBER 7B"/>
    <property type="match status" value="1"/>
</dbReference>
<reference evidence="4" key="1">
    <citation type="journal article" date="2017" name="J. Biotechnol.">
        <title>Complete genome sequence of Novosphingobium resinovorum SA1, a versatile xenobiotic-degrading bacterium capable of utilizing sulfanilic acid.</title>
        <authorList>
            <person name="Hegedus B."/>
            <person name="Kos P.B."/>
            <person name="Balint B."/>
            <person name="Maroti G."/>
            <person name="Gan H.M."/>
            <person name="Perei K."/>
            <person name="Rakhely G."/>
        </authorList>
    </citation>
    <scope>NUCLEOTIDE SEQUENCE [LARGE SCALE GENOMIC DNA]</scope>
    <source>
        <strain evidence="4">SA1</strain>
    </source>
</reference>
<dbReference type="PROSITE" id="PS00061">
    <property type="entry name" value="ADH_SHORT"/>
    <property type="match status" value="1"/>
</dbReference>
<accession>A0A1D8A5V7</accession>
<gene>
    <name evidence="3" type="ORF">BES08_12560</name>
</gene>
<evidence type="ECO:0000313" key="4">
    <source>
        <dbReference type="Proteomes" id="UP000094626"/>
    </source>
</evidence>
<dbReference type="SUPFAM" id="SSF51735">
    <property type="entry name" value="NAD(P)-binding Rossmann-fold domains"/>
    <property type="match status" value="1"/>
</dbReference>
<dbReference type="Pfam" id="PF00106">
    <property type="entry name" value="adh_short"/>
    <property type="match status" value="1"/>
</dbReference>
<protein>
    <submittedName>
        <fullName evidence="3">Oxidoreductase</fullName>
    </submittedName>
</protein>
<evidence type="ECO:0000256" key="1">
    <source>
        <dbReference type="ARBA" id="ARBA00006484"/>
    </source>
</evidence>
<dbReference type="RefSeq" id="WP_069708502.1">
    <property type="nucleotide sequence ID" value="NZ_CP017075.1"/>
</dbReference>
<dbReference type="PANTHER" id="PTHR44196:SF1">
    <property type="entry name" value="DEHYDROGENASE_REDUCTASE SDR FAMILY MEMBER 7B"/>
    <property type="match status" value="1"/>
</dbReference>
<proteinExistence type="inferred from homology"/>
<dbReference type="GO" id="GO:0016020">
    <property type="term" value="C:membrane"/>
    <property type="evidence" value="ECO:0007669"/>
    <property type="project" value="TreeGrafter"/>
</dbReference>
<dbReference type="KEGG" id="nre:BES08_12560"/>